<evidence type="ECO:0000256" key="2">
    <source>
        <dbReference type="ARBA" id="ARBA00012513"/>
    </source>
</evidence>
<dbReference type="PROSITE" id="PS00107">
    <property type="entry name" value="PROTEIN_KINASE_ATP"/>
    <property type="match status" value="1"/>
</dbReference>
<reference evidence="20 21" key="1">
    <citation type="journal article" date="2024" name="G3 (Bethesda)">
        <title>Genome assembly of Hibiscus sabdariffa L. provides insights into metabolisms of medicinal natural products.</title>
        <authorList>
            <person name="Kim T."/>
        </authorList>
    </citation>
    <scope>NUCLEOTIDE SEQUENCE [LARGE SCALE GENOMIC DNA]</scope>
    <source>
        <strain evidence="20">TK-2024</strain>
        <tissue evidence="20">Old leaves</tissue>
    </source>
</reference>
<evidence type="ECO:0000259" key="19">
    <source>
        <dbReference type="PROSITE" id="PS50011"/>
    </source>
</evidence>
<dbReference type="Gene3D" id="1.10.510.10">
    <property type="entry name" value="Transferase(Phosphotransferase) domain 1"/>
    <property type="match status" value="1"/>
</dbReference>
<evidence type="ECO:0000256" key="14">
    <source>
        <dbReference type="ARBA" id="ARBA00047899"/>
    </source>
</evidence>
<evidence type="ECO:0000313" key="21">
    <source>
        <dbReference type="Proteomes" id="UP001396334"/>
    </source>
</evidence>
<accession>A0ABR2S5A7</accession>
<evidence type="ECO:0000256" key="8">
    <source>
        <dbReference type="ARBA" id="ARBA00022737"/>
    </source>
</evidence>
<dbReference type="Pfam" id="PF08263">
    <property type="entry name" value="LRRNT_2"/>
    <property type="match status" value="1"/>
</dbReference>
<dbReference type="Gene3D" id="3.80.10.10">
    <property type="entry name" value="Ribonuclease Inhibitor"/>
    <property type="match status" value="6"/>
</dbReference>
<dbReference type="PANTHER" id="PTHR48005">
    <property type="entry name" value="LEUCINE RICH REPEAT KINASE 2"/>
    <property type="match status" value="1"/>
</dbReference>
<dbReference type="Proteomes" id="UP001396334">
    <property type="component" value="Unassembled WGS sequence"/>
</dbReference>
<dbReference type="Gene3D" id="3.30.200.20">
    <property type="entry name" value="Phosphorylase Kinase, domain 1"/>
    <property type="match status" value="1"/>
</dbReference>
<evidence type="ECO:0000313" key="20">
    <source>
        <dbReference type="EMBL" id="KAK9020412.1"/>
    </source>
</evidence>
<comment type="catalytic activity">
    <reaction evidence="14">
        <text>L-threonyl-[protein] + ATP = O-phospho-L-threonyl-[protein] + ADP + H(+)</text>
        <dbReference type="Rhea" id="RHEA:46608"/>
        <dbReference type="Rhea" id="RHEA-COMP:11060"/>
        <dbReference type="Rhea" id="RHEA-COMP:11605"/>
        <dbReference type="ChEBI" id="CHEBI:15378"/>
        <dbReference type="ChEBI" id="CHEBI:30013"/>
        <dbReference type="ChEBI" id="CHEBI:30616"/>
        <dbReference type="ChEBI" id="CHEBI:61977"/>
        <dbReference type="ChEBI" id="CHEBI:456216"/>
        <dbReference type="EC" id="2.7.11.1"/>
    </reaction>
</comment>
<keyword evidence="8" id="KW-0677">Repeat</keyword>
<dbReference type="SMART" id="SM00365">
    <property type="entry name" value="LRR_SD22"/>
    <property type="match status" value="8"/>
</dbReference>
<keyword evidence="13 17" id="KW-0472">Membrane</keyword>
<evidence type="ECO:0000256" key="1">
    <source>
        <dbReference type="ARBA" id="ARBA00004370"/>
    </source>
</evidence>
<evidence type="ECO:0000256" key="9">
    <source>
        <dbReference type="ARBA" id="ARBA00022741"/>
    </source>
</evidence>
<evidence type="ECO:0000256" key="17">
    <source>
        <dbReference type="SAM" id="Phobius"/>
    </source>
</evidence>
<keyword evidence="21" id="KW-1185">Reference proteome</keyword>
<dbReference type="CDD" id="cd14066">
    <property type="entry name" value="STKc_IRAK"/>
    <property type="match status" value="1"/>
</dbReference>
<feature type="transmembrane region" description="Helical" evidence="17">
    <location>
        <begin position="860"/>
        <end position="884"/>
    </location>
</feature>
<sequence length="1218" mass="133599">MSTVPTPCLVLLFHAVLLSLLPLKTTCSARTQAEAFLQWKNSLPVPPPSLSSWSLPNLDNLCNWTSITCDATTGTVSQIDLSNGNMSGSITQFNFTPFANITHFNLKSNTFDGPIPIAIGTLAKLVFLDLSHNSFQGSLPVEIGNLKELQYLSLFDNNLNGTIPSQVSNLQKLRYLDLGSNYFVVSDSSDFSAMPLLKHLGLSYNVFKKEFPQFILNCHNLTFLDLSWNSLIGSIPEPVYTKLSQLQYLNLSGNSFEGPLSSNISKFSKLIALQLGTNRFNGSIPDSVGTMSDLETIELHENLLQGRIPSSLGQLKKLKRLDLHSNSLNSTIPPELGSCTNLTFLALAANKLSGELPLSLSQLTKITELGLSGNSFSGEIPPSLISRWTNLISLQLQRNSFTGRIPPEIGLLTNLKFLFLYNNELSGSVPSEIGDLNSMITLDLSENQLSGPIPSTIWTLSNLEDLQLFYNNLNGTIPPEVGNMKSLKSLDINTNNLHGELPDTISNLTNLKAFSAFTNKFSGTIPQDFGKNSPRLAFVGFSNNSFVGELPPELCSGFALENFTANGNNFTGSLPACLRNCTKLKRIRFDGNQFTGNITNAFGVHPNLDFISLSGNQFIGEISPKWGQCQNLTNLQMERNRISGGIPAELGKLTQLRVLNLGDNELTGSIPLELENLSMLFNLNLTRNHLRGAIPEILGNLVRLEYLDLSGNELVGSIPQKLEDCRKLLSLNLSHNKLSGEIPRELGSLSGLQYLLDLSSNSLSGSISQDFGNLESLEILNVSHNKLSGRIPASLSSMLSLSSFDFSFNEFTGPIPISGVFQNATGNSFFGNPGLCGSAEGLTPCNSSATKRKFNTNKTLLITIIVPICGILILASIATGVCLYHKQTKILHEEMKRIELSIWGRERKFTFLDIERSTEGFADEYCIGKGGFGSVYRAVLPSGQVVAVKKLNLSDSSDIQETNRMSFENEIRMLTEVRHRNIIKLHGYCSKGGGIYIVYEYVERGSLRSVLYGAQMGEKLGWATRVKIVQGLAHAIAYLHHDCYPPIIHRDISLNNILLEEEYVPRLSDFGTARLLNPNSSNWTMVAGSYGYMAPELALTMRVTTKCDVYSFGVVALEIMMGKHPGELLNSLSSITLLSNNTELLLKDLLDQRLPPPTDHVAQEVVFVVTVGLACIRSLPESRPTMSFVAQELSARTQACLDQPLGTITIEKLASFQK</sequence>
<feature type="domain" description="Protein kinase" evidence="19">
    <location>
        <begin position="921"/>
        <end position="1201"/>
    </location>
</feature>
<dbReference type="Pfam" id="PF23598">
    <property type="entry name" value="LRR_14"/>
    <property type="match status" value="1"/>
</dbReference>
<feature type="chain" id="PRO_5047132708" description="non-specific serine/threonine protein kinase" evidence="18">
    <location>
        <begin position="29"/>
        <end position="1218"/>
    </location>
</feature>
<evidence type="ECO:0000256" key="3">
    <source>
        <dbReference type="ARBA" id="ARBA00022527"/>
    </source>
</evidence>
<dbReference type="InterPro" id="IPR000719">
    <property type="entry name" value="Prot_kinase_dom"/>
</dbReference>
<evidence type="ECO:0000256" key="11">
    <source>
        <dbReference type="ARBA" id="ARBA00022840"/>
    </source>
</evidence>
<keyword evidence="4" id="KW-0433">Leucine-rich repeat</keyword>
<keyword evidence="5" id="KW-0808">Transferase</keyword>
<keyword evidence="3" id="KW-0723">Serine/threonine-protein kinase</keyword>
<evidence type="ECO:0000256" key="16">
    <source>
        <dbReference type="PROSITE-ProRule" id="PRU10141"/>
    </source>
</evidence>
<dbReference type="Pfam" id="PF00069">
    <property type="entry name" value="Pkinase"/>
    <property type="match status" value="1"/>
</dbReference>
<dbReference type="SMART" id="SM00369">
    <property type="entry name" value="LRR_TYP"/>
    <property type="match status" value="13"/>
</dbReference>
<dbReference type="SUPFAM" id="SSF56112">
    <property type="entry name" value="Protein kinase-like (PK-like)"/>
    <property type="match status" value="1"/>
</dbReference>
<evidence type="ECO:0000256" key="18">
    <source>
        <dbReference type="SAM" id="SignalP"/>
    </source>
</evidence>
<proteinExistence type="predicted"/>
<dbReference type="EC" id="2.7.11.1" evidence="2"/>
<dbReference type="InterPro" id="IPR013210">
    <property type="entry name" value="LRR_N_plant-typ"/>
</dbReference>
<dbReference type="SUPFAM" id="SSF52047">
    <property type="entry name" value="RNI-like"/>
    <property type="match status" value="2"/>
</dbReference>
<name>A0ABR2S5A7_9ROSI</name>
<keyword evidence="10" id="KW-0418">Kinase</keyword>
<dbReference type="InterPro" id="IPR051420">
    <property type="entry name" value="Ser_Thr_Kinases_DiverseReg"/>
</dbReference>
<evidence type="ECO:0000256" key="5">
    <source>
        <dbReference type="ARBA" id="ARBA00022679"/>
    </source>
</evidence>
<dbReference type="PANTHER" id="PTHR48005:SF44">
    <property type="entry name" value="MDIS1-INTERACTING RECEPTOR LIKE KINASE 2-LIKE ISOFORM X1"/>
    <property type="match status" value="1"/>
</dbReference>
<protein>
    <recommendedName>
        <fullName evidence="2">non-specific serine/threonine protein kinase</fullName>
        <ecNumber evidence="2">2.7.11.1</ecNumber>
    </recommendedName>
</protein>
<dbReference type="InterPro" id="IPR011009">
    <property type="entry name" value="Kinase-like_dom_sf"/>
</dbReference>
<dbReference type="InterPro" id="IPR055414">
    <property type="entry name" value="LRR_R13L4/SHOC2-like"/>
</dbReference>
<dbReference type="InterPro" id="IPR003591">
    <property type="entry name" value="Leu-rich_rpt_typical-subtyp"/>
</dbReference>
<dbReference type="InterPro" id="IPR017441">
    <property type="entry name" value="Protein_kinase_ATP_BS"/>
</dbReference>
<dbReference type="PROSITE" id="PS00109">
    <property type="entry name" value="PROTEIN_KINASE_TYR"/>
    <property type="match status" value="1"/>
</dbReference>
<evidence type="ECO:0000256" key="13">
    <source>
        <dbReference type="ARBA" id="ARBA00023136"/>
    </source>
</evidence>
<keyword evidence="7 18" id="KW-0732">Signal</keyword>
<keyword evidence="6 17" id="KW-0812">Transmembrane</keyword>
<comment type="caution">
    <text evidence="20">The sequence shown here is derived from an EMBL/GenBank/DDBJ whole genome shotgun (WGS) entry which is preliminary data.</text>
</comment>
<dbReference type="PROSITE" id="PS50011">
    <property type="entry name" value="PROTEIN_KINASE_DOM"/>
    <property type="match status" value="1"/>
</dbReference>
<evidence type="ECO:0000256" key="12">
    <source>
        <dbReference type="ARBA" id="ARBA00022989"/>
    </source>
</evidence>
<evidence type="ECO:0000256" key="6">
    <source>
        <dbReference type="ARBA" id="ARBA00022692"/>
    </source>
</evidence>
<dbReference type="EMBL" id="JBBPBN010000016">
    <property type="protein sequence ID" value="KAK9020412.1"/>
    <property type="molecule type" value="Genomic_DNA"/>
</dbReference>
<comment type="catalytic activity">
    <reaction evidence="15">
        <text>L-seryl-[protein] + ATP = O-phospho-L-seryl-[protein] + ADP + H(+)</text>
        <dbReference type="Rhea" id="RHEA:17989"/>
        <dbReference type="Rhea" id="RHEA-COMP:9863"/>
        <dbReference type="Rhea" id="RHEA-COMP:11604"/>
        <dbReference type="ChEBI" id="CHEBI:15378"/>
        <dbReference type="ChEBI" id="CHEBI:29999"/>
        <dbReference type="ChEBI" id="CHEBI:30616"/>
        <dbReference type="ChEBI" id="CHEBI:83421"/>
        <dbReference type="ChEBI" id="CHEBI:456216"/>
        <dbReference type="EC" id="2.7.11.1"/>
    </reaction>
</comment>
<keyword evidence="12 17" id="KW-1133">Transmembrane helix</keyword>
<evidence type="ECO:0000256" key="4">
    <source>
        <dbReference type="ARBA" id="ARBA00022614"/>
    </source>
</evidence>
<dbReference type="InterPro" id="IPR032675">
    <property type="entry name" value="LRR_dom_sf"/>
</dbReference>
<keyword evidence="11 16" id="KW-0067">ATP-binding</keyword>
<evidence type="ECO:0000256" key="7">
    <source>
        <dbReference type="ARBA" id="ARBA00022729"/>
    </source>
</evidence>
<organism evidence="20 21">
    <name type="scientific">Hibiscus sabdariffa</name>
    <name type="common">roselle</name>
    <dbReference type="NCBI Taxonomy" id="183260"/>
    <lineage>
        <taxon>Eukaryota</taxon>
        <taxon>Viridiplantae</taxon>
        <taxon>Streptophyta</taxon>
        <taxon>Embryophyta</taxon>
        <taxon>Tracheophyta</taxon>
        <taxon>Spermatophyta</taxon>
        <taxon>Magnoliopsida</taxon>
        <taxon>eudicotyledons</taxon>
        <taxon>Gunneridae</taxon>
        <taxon>Pentapetalae</taxon>
        <taxon>rosids</taxon>
        <taxon>malvids</taxon>
        <taxon>Malvales</taxon>
        <taxon>Malvaceae</taxon>
        <taxon>Malvoideae</taxon>
        <taxon>Hibiscus</taxon>
    </lineage>
</organism>
<gene>
    <name evidence="20" type="ORF">V6N11_010436</name>
</gene>
<dbReference type="SUPFAM" id="SSF52058">
    <property type="entry name" value="L domain-like"/>
    <property type="match status" value="1"/>
</dbReference>
<feature type="signal peptide" evidence="18">
    <location>
        <begin position="1"/>
        <end position="28"/>
    </location>
</feature>
<feature type="binding site" evidence="16">
    <location>
        <position position="950"/>
    </location>
    <ligand>
        <name>ATP</name>
        <dbReference type="ChEBI" id="CHEBI:30616"/>
    </ligand>
</feature>
<evidence type="ECO:0000256" key="15">
    <source>
        <dbReference type="ARBA" id="ARBA00048679"/>
    </source>
</evidence>
<evidence type="ECO:0000256" key="10">
    <source>
        <dbReference type="ARBA" id="ARBA00022777"/>
    </source>
</evidence>
<keyword evidence="9 16" id="KW-0547">Nucleotide-binding</keyword>
<dbReference type="InterPro" id="IPR008266">
    <property type="entry name" value="Tyr_kinase_AS"/>
</dbReference>
<dbReference type="Pfam" id="PF13855">
    <property type="entry name" value="LRR_8"/>
    <property type="match status" value="2"/>
</dbReference>
<comment type="subcellular location">
    <subcellularLocation>
        <location evidence="1">Membrane</location>
    </subcellularLocation>
</comment>
<dbReference type="InterPro" id="IPR001611">
    <property type="entry name" value="Leu-rich_rpt"/>
</dbReference>
<dbReference type="Pfam" id="PF00560">
    <property type="entry name" value="LRR_1"/>
    <property type="match status" value="7"/>
</dbReference>